<dbReference type="PANTHER" id="PTHR43189">
    <property type="entry name" value="ZINC-TYPE ALCOHOL DEHYDROGENASE-LIKE PROTEIN C1198.01-RELATED"/>
    <property type="match status" value="1"/>
</dbReference>
<dbReference type="RefSeq" id="WP_132130343.1">
    <property type="nucleotide sequence ID" value="NZ_SMAD01000013.1"/>
</dbReference>
<dbReference type="Pfam" id="PF08240">
    <property type="entry name" value="ADH_N"/>
    <property type="match status" value="1"/>
</dbReference>
<dbReference type="Gene3D" id="3.90.180.10">
    <property type="entry name" value="Medium-chain alcohol dehydrogenases, catalytic domain"/>
    <property type="match status" value="1"/>
</dbReference>
<feature type="domain" description="Alcohol dehydrogenase-like N-terminal" evidence="5">
    <location>
        <begin position="27"/>
        <end position="140"/>
    </location>
</feature>
<evidence type="ECO:0000256" key="3">
    <source>
        <dbReference type="ARBA" id="ARBA00022833"/>
    </source>
</evidence>
<gene>
    <name evidence="7" type="ORF">EDD80_11392</name>
</gene>
<dbReference type="PANTHER" id="PTHR43189:SF2">
    <property type="entry name" value="GLUCOSE 1-DEHYDROGENASE"/>
    <property type="match status" value="1"/>
</dbReference>
<comment type="cofactor">
    <cofactor evidence="1">
        <name>Zn(2+)</name>
        <dbReference type="ChEBI" id="CHEBI:29105"/>
    </cofactor>
</comment>
<dbReference type="CDD" id="cd08230">
    <property type="entry name" value="glucose_DH"/>
    <property type="match status" value="1"/>
</dbReference>
<keyword evidence="8" id="KW-1185">Reference proteome</keyword>
<dbReference type="InterPro" id="IPR013154">
    <property type="entry name" value="ADH-like_N"/>
</dbReference>
<dbReference type="InterPro" id="IPR036291">
    <property type="entry name" value="NAD(P)-bd_dom_sf"/>
</dbReference>
<dbReference type="SUPFAM" id="SSF50129">
    <property type="entry name" value="GroES-like"/>
    <property type="match status" value="1"/>
</dbReference>
<organism evidence="7 8">
    <name type="scientific">Anseongella ginsenosidimutans</name>
    <dbReference type="NCBI Taxonomy" id="496056"/>
    <lineage>
        <taxon>Bacteria</taxon>
        <taxon>Pseudomonadati</taxon>
        <taxon>Bacteroidota</taxon>
        <taxon>Sphingobacteriia</taxon>
        <taxon>Sphingobacteriales</taxon>
        <taxon>Sphingobacteriaceae</taxon>
        <taxon>Anseongella</taxon>
    </lineage>
</organism>
<dbReference type="InterPro" id="IPR011032">
    <property type="entry name" value="GroES-like_sf"/>
</dbReference>
<dbReference type="SUPFAM" id="SSF51735">
    <property type="entry name" value="NAD(P)-binding Rossmann-fold domains"/>
    <property type="match status" value="1"/>
</dbReference>
<accession>A0A4R3KM92</accession>
<keyword evidence="2" id="KW-0479">Metal-binding</keyword>
<evidence type="ECO:0000259" key="5">
    <source>
        <dbReference type="Pfam" id="PF08240"/>
    </source>
</evidence>
<dbReference type="AlphaFoldDB" id="A0A4R3KM92"/>
<evidence type="ECO:0000313" key="7">
    <source>
        <dbReference type="EMBL" id="TCS85353.1"/>
    </source>
</evidence>
<evidence type="ECO:0000259" key="6">
    <source>
        <dbReference type="Pfam" id="PF16912"/>
    </source>
</evidence>
<dbReference type="InterPro" id="IPR031640">
    <property type="entry name" value="Glu_dehyd_C"/>
</dbReference>
<dbReference type="OrthoDB" id="9787435at2"/>
<keyword evidence="4" id="KW-0560">Oxidoreductase</keyword>
<reference evidence="7 8" key="1">
    <citation type="submission" date="2019-03" db="EMBL/GenBank/DDBJ databases">
        <title>Genomic Encyclopedia of Type Strains, Phase IV (KMG-IV): sequencing the most valuable type-strain genomes for metagenomic binning, comparative biology and taxonomic classification.</title>
        <authorList>
            <person name="Goeker M."/>
        </authorList>
    </citation>
    <scope>NUCLEOTIDE SEQUENCE [LARGE SCALE GENOMIC DNA]</scope>
    <source>
        <strain evidence="7 8">DSM 21100</strain>
    </source>
</reference>
<dbReference type="GO" id="GO:0016491">
    <property type="term" value="F:oxidoreductase activity"/>
    <property type="evidence" value="ECO:0007669"/>
    <property type="project" value="UniProtKB-KW"/>
</dbReference>
<sequence>MKAIALVPGTTTVSLKDVPEPAIEHTDDIKIKISQVGICGTDREQAEGGRADAPPGRGELIIGHEMFGQVLETGSTVEDVRKGDFGVFTVRRGCGKCAACEKGRSDMCLTGDYTERGIKGADGFQAEFVVDREAYFVKVPGKIAEIGVLTEPMSVAAKAIDEALRVQQARLNAFEDTDKWFRGKKALIAGIGPIGLMAAFALRLRGAEVVGMDIVDEDTLRPEVLRQIGGKYIDGRITETRDLDEVLGQIDFVFEAAGIAKLQIQLIDTLGMNAIYLATGIPAGSRPLTVNGAELMQQLVLKNQVLIGSVNAGIEHYKAAVAYLEASLEKWPDAIRQVITERIPASDFKRALEHHSKDEIKVVVEWA</sequence>
<proteinExistence type="predicted"/>
<dbReference type="InterPro" id="IPR002328">
    <property type="entry name" value="ADH_Zn_CS"/>
</dbReference>
<dbReference type="GO" id="GO:0008270">
    <property type="term" value="F:zinc ion binding"/>
    <property type="evidence" value="ECO:0007669"/>
    <property type="project" value="InterPro"/>
</dbReference>
<dbReference type="Proteomes" id="UP000295807">
    <property type="component" value="Unassembled WGS sequence"/>
</dbReference>
<dbReference type="EMBL" id="SMAD01000013">
    <property type="protein sequence ID" value="TCS85353.1"/>
    <property type="molecule type" value="Genomic_DNA"/>
</dbReference>
<comment type="caution">
    <text evidence="7">The sequence shown here is derived from an EMBL/GenBank/DDBJ whole genome shotgun (WGS) entry which is preliminary data.</text>
</comment>
<protein>
    <submittedName>
        <fullName evidence="7">Threonine dehydrogenase-like Zn-dependent dehydrogenase</fullName>
    </submittedName>
</protein>
<dbReference type="PROSITE" id="PS00059">
    <property type="entry name" value="ADH_ZINC"/>
    <property type="match status" value="1"/>
</dbReference>
<evidence type="ECO:0000313" key="8">
    <source>
        <dbReference type="Proteomes" id="UP000295807"/>
    </source>
</evidence>
<evidence type="ECO:0000256" key="1">
    <source>
        <dbReference type="ARBA" id="ARBA00001947"/>
    </source>
</evidence>
<name>A0A4R3KM92_9SPHI</name>
<evidence type="ECO:0000256" key="4">
    <source>
        <dbReference type="ARBA" id="ARBA00023002"/>
    </source>
</evidence>
<feature type="domain" description="Glucose dehydrogenase C-terminal" evidence="6">
    <location>
        <begin position="144"/>
        <end position="365"/>
    </location>
</feature>
<keyword evidence="3" id="KW-0862">Zinc</keyword>
<evidence type="ECO:0000256" key="2">
    <source>
        <dbReference type="ARBA" id="ARBA00022723"/>
    </source>
</evidence>
<dbReference type="Pfam" id="PF16912">
    <property type="entry name" value="Glu_dehyd_C"/>
    <property type="match status" value="1"/>
</dbReference>
<dbReference type="Gene3D" id="3.40.50.720">
    <property type="entry name" value="NAD(P)-binding Rossmann-like Domain"/>
    <property type="match status" value="1"/>
</dbReference>